<organism evidence="1 2">
    <name type="scientific">Streptococcus mitis</name>
    <dbReference type="NCBI Taxonomy" id="28037"/>
    <lineage>
        <taxon>Bacteria</taxon>
        <taxon>Bacillati</taxon>
        <taxon>Bacillota</taxon>
        <taxon>Bacilli</taxon>
        <taxon>Lactobacillales</taxon>
        <taxon>Streptococcaceae</taxon>
        <taxon>Streptococcus</taxon>
        <taxon>Streptococcus mitis group</taxon>
    </lineage>
</organism>
<dbReference type="Pfam" id="PF13780">
    <property type="entry name" value="DUF4176"/>
    <property type="match status" value="1"/>
</dbReference>
<dbReference type="RefSeq" id="WP_125430853.1">
    <property type="nucleotide sequence ID" value="NZ_CAMHZZ010000006.1"/>
</dbReference>
<name>A0A428H353_STRMT</name>
<gene>
    <name evidence="1" type="ORF">D8789_05225</name>
</gene>
<dbReference type="AlphaFoldDB" id="A0A428H353"/>
<dbReference type="EMBL" id="RJPV01000003">
    <property type="protein sequence ID" value="RSJ90218.1"/>
    <property type="molecule type" value="Genomic_DNA"/>
</dbReference>
<dbReference type="Proteomes" id="UP000271977">
    <property type="component" value="Unassembled WGS sequence"/>
</dbReference>
<evidence type="ECO:0000313" key="2">
    <source>
        <dbReference type="Proteomes" id="UP000271977"/>
    </source>
</evidence>
<proteinExistence type="predicted"/>
<reference evidence="1 2" key="1">
    <citation type="submission" date="2018-11" db="EMBL/GenBank/DDBJ databases">
        <title>Species Designations Belie Phenotypic and Genotypic Heterogeneity in Oral Streptococci.</title>
        <authorList>
            <person name="Velsko I."/>
        </authorList>
    </citation>
    <scope>NUCLEOTIDE SEQUENCE [LARGE SCALE GENOMIC DNA]</scope>
    <source>
        <strain evidence="1 2">BCC30</strain>
    </source>
</reference>
<sequence>MIEPQMTLFTRALSKCKLKEKDNDVLTAVAMTLSGHPDVFRACYIAFMNDEPSYHYHPMIGAPLEFFYEKELVRIRRLQEEVILPRSLFIQYASYVDLCLSRIYPLGSVVELDRELLPKDLVESFESEQMDFFVVISGRRVDLDNGHYVDYIGHGYPFGLRFDISPLLISNLFIKRVVSEGYSDTVDEHYCQEALRKEYLNAGMVSSVYVKEEVNED</sequence>
<evidence type="ECO:0000313" key="1">
    <source>
        <dbReference type="EMBL" id="RSJ90218.1"/>
    </source>
</evidence>
<evidence type="ECO:0008006" key="3">
    <source>
        <dbReference type="Google" id="ProtNLM"/>
    </source>
</evidence>
<comment type="caution">
    <text evidence="1">The sequence shown here is derived from an EMBL/GenBank/DDBJ whole genome shotgun (WGS) entry which is preliminary data.</text>
</comment>
<accession>A0A428H353</accession>
<dbReference type="InterPro" id="IPR025233">
    <property type="entry name" value="DUF4176"/>
</dbReference>
<protein>
    <recommendedName>
        <fullName evidence="3">DUF4176 domain-containing protein</fullName>
    </recommendedName>
</protein>